<evidence type="ECO:0000256" key="1">
    <source>
        <dbReference type="SAM" id="Phobius"/>
    </source>
</evidence>
<gene>
    <name evidence="2" type="ORF">D0469_16810</name>
</gene>
<sequence>MKRSEGYIYVEMLAAFFVCCFIAFSLLPMFNNISSARKNAELDTEAAHLLYEQLESYMAIQTAPALSNYNNRSFDITWNMPAAYPGFVEGCLKYESYEGESKTICDLAKK</sequence>
<keyword evidence="1" id="KW-1133">Transmembrane helix</keyword>
<organism evidence="2 3">
    <name type="scientific">Peribacillus saganii</name>
    <dbReference type="NCBI Taxonomy" id="2303992"/>
    <lineage>
        <taxon>Bacteria</taxon>
        <taxon>Bacillati</taxon>
        <taxon>Bacillota</taxon>
        <taxon>Bacilli</taxon>
        <taxon>Bacillales</taxon>
        <taxon>Bacillaceae</taxon>
        <taxon>Peribacillus</taxon>
    </lineage>
</organism>
<dbReference type="OrthoDB" id="2874972at2"/>
<evidence type="ECO:0008006" key="4">
    <source>
        <dbReference type="Google" id="ProtNLM"/>
    </source>
</evidence>
<keyword evidence="1" id="KW-0472">Membrane</keyword>
<dbReference type="EMBL" id="QVTE01000050">
    <property type="protein sequence ID" value="RFU66779.1"/>
    <property type="molecule type" value="Genomic_DNA"/>
</dbReference>
<accession>A0A372LKY9</accession>
<dbReference type="RefSeq" id="WP_117327882.1">
    <property type="nucleotide sequence ID" value="NZ_QVTE01000050.1"/>
</dbReference>
<evidence type="ECO:0000313" key="2">
    <source>
        <dbReference type="EMBL" id="RFU66779.1"/>
    </source>
</evidence>
<name>A0A372LKY9_9BACI</name>
<evidence type="ECO:0000313" key="3">
    <source>
        <dbReference type="Proteomes" id="UP000264541"/>
    </source>
</evidence>
<proteinExistence type="predicted"/>
<feature type="transmembrane region" description="Helical" evidence="1">
    <location>
        <begin position="6"/>
        <end position="30"/>
    </location>
</feature>
<reference evidence="2 3" key="1">
    <citation type="submission" date="2018-08" db="EMBL/GenBank/DDBJ databases">
        <title>Bacillus chawlae sp. nov., Bacillus glennii sp. nov., and Bacillus saganii sp. nov. Isolated from the Vehicle Assembly Building at Kennedy Space Center where the Viking Spacecraft were Assembled.</title>
        <authorList>
            <person name="Seuylemezian A."/>
            <person name="Vaishampayan P."/>
        </authorList>
    </citation>
    <scope>NUCLEOTIDE SEQUENCE [LARGE SCALE GENOMIC DNA]</scope>
    <source>
        <strain evidence="2 3">V47-23a</strain>
    </source>
</reference>
<protein>
    <recommendedName>
        <fullName evidence="4">Type II secretion system protein</fullName>
    </recommendedName>
</protein>
<comment type="caution">
    <text evidence="2">The sequence shown here is derived from an EMBL/GenBank/DDBJ whole genome shotgun (WGS) entry which is preliminary data.</text>
</comment>
<dbReference type="AlphaFoldDB" id="A0A372LKY9"/>
<keyword evidence="3" id="KW-1185">Reference proteome</keyword>
<keyword evidence="1" id="KW-0812">Transmembrane</keyword>
<dbReference type="Proteomes" id="UP000264541">
    <property type="component" value="Unassembled WGS sequence"/>
</dbReference>